<dbReference type="PANTHER" id="PTHR12176">
    <property type="entry name" value="SAM-DEPENDENT METHYLTRANSFERASE SUPERFAMILY PROTEIN"/>
    <property type="match status" value="1"/>
</dbReference>
<name>A0A8J5L6W2_ZINOF</name>
<keyword evidence="6" id="KW-1185">Reference proteome</keyword>
<dbReference type="PANTHER" id="PTHR12176:SF80">
    <property type="entry name" value="EEF1A LYSINE METHYLTRANSFERASE 4"/>
    <property type="match status" value="1"/>
</dbReference>
<dbReference type="InterPro" id="IPR025714">
    <property type="entry name" value="Methyltranfer_dom"/>
</dbReference>
<dbReference type="AlphaFoldDB" id="A0A8J5L6W2"/>
<dbReference type="GO" id="GO:0032259">
    <property type="term" value="P:methylation"/>
    <property type="evidence" value="ECO:0007669"/>
    <property type="project" value="UniProtKB-KW"/>
</dbReference>
<dbReference type="Pfam" id="PF13847">
    <property type="entry name" value="Methyltransf_31"/>
    <property type="match status" value="1"/>
</dbReference>
<sequence length="318" mass="36928">MGDSRDHGRGSSPVDVAPLNASSYLDPHYWYGSSLLFSLSFPSLRFLPQSLFWLHRDERFAAEEHYEWLKDYSHFQHLLRPFLNPSHSVLEIGCGNSRLCEELRKDGVADMTCVDISPVAVERMRSRFRDKGLEGIKVVQADMLDLPFGSESFDIVIEKGTMVKAEMLFGRIIHFCNQYRNCIFLFLPPCLIDVLFVNSGDPWNPHPETINKVMKMLEDVHSVLKSEGVFISISFGQPHFRQPLFERAGHFNLQSVEWKTFGEGFHYFFYILKKGRRILKSDDCKNERSDVPSINLLHEELEDEDYMFRTTLCDELEN</sequence>
<evidence type="ECO:0000256" key="3">
    <source>
        <dbReference type="ARBA" id="ARBA00022679"/>
    </source>
</evidence>
<dbReference type="CDD" id="cd02440">
    <property type="entry name" value="AdoMet_MTases"/>
    <property type="match status" value="1"/>
</dbReference>
<dbReference type="InterPro" id="IPR051419">
    <property type="entry name" value="Lys/N-term_MeTrsfase_sf"/>
</dbReference>
<evidence type="ECO:0000313" key="6">
    <source>
        <dbReference type="Proteomes" id="UP000734854"/>
    </source>
</evidence>
<evidence type="ECO:0000256" key="2">
    <source>
        <dbReference type="ARBA" id="ARBA00022603"/>
    </source>
</evidence>
<keyword evidence="3" id="KW-0808">Transferase</keyword>
<organism evidence="5 6">
    <name type="scientific">Zingiber officinale</name>
    <name type="common">Ginger</name>
    <name type="synonym">Amomum zingiber</name>
    <dbReference type="NCBI Taxonomy" id="94328"/>
    <lineage>
        <taxon>Eukaryota</taxon>
        <taxon>Viridiplantae</taxon>
        <taxon>Streptophyta</taxon>
        <taxon>Embryophyta</taxon>
        <taxon>Tracheophyta</taxon>
        <taxon>Spermatophyta</taxon>
        <taxon>Magnoliopsida</taxon>
        <taxon>Liliopsida</taxon>
        <taxon>Zingiberales</taxon>
        <taxon>Zingiberaceae</taxon>
        <taxon>Zingiber</taxon>
    </lineage>
</organism>
<gene>
    <name evidence="5" type="ORF">ZIOFF_025468</name>
</gene>
<evidence type="ECO:0000256" key="1">
    <source>
        <dbReference type="ARBA" id="ARBA00008361"/>
    </source>
</evidence>
<comment type="similarity">
    <text evidence="1">Belongs to the methyltransferase superfamily.</text>
</comment>
<dbReference type="EMBL" id="JACMSC010000007">
    <property type="protein sequence ID" value="KAG6515085.1"/>
    <property type="molecule type" value="Genomic_DNA"/>
</dbReference>
<feature type="domain" description="Methyltransferase" evidence="4">
    <location>
        <begin position="86"/>
        <end position="236"/>
    </location>
</feature>
<dbReference type="Proteomes" id="UP000734854">
    <property type="component" value="Unassembled WGS sequence"/>
</dbReference>
<comment type="caution">
    <text evidence="5">The sequence shown here is derived from an EMBL/GenBank/DDBJ whole genome shotgun (WGS) entry which is preliminary data.</text>
</comment>
<dbReference type="InterPro" id="IPR029063">
    <property type="entry name" value="SAM-dependent_MTases_sf"/>
</dbReference>
<dbReference type="SUPFAM" id="SSF53335">
    <property type="entry name" value="S-adenosyl-L-methionine-dependent methyltransferases"/>
    <property type="match status" value="1"/>
</dbReference>
<dbReference type="GO" id="GO:0008168">
    <property type="term" value="F:methyltransferase activity"/>
    <property type="evidence" value="ECO:0007669"/>
    <property type="project" value="UniProtKB-KW"/>
</dbReference>
<protein>
    <recommendedName>
        <fullName evidence="4">Methyltransferase domain-containing protein</fullName>
    </recommendedName>
</protein>
<keyword evidence="2" id="KW-0489">Methyltransferase</keyword>
<evidence type="ECO:0000259" key="4">
    <source>
        <dbReference type="Pfam" id="PF13847"/>
    </source>
</evidence>
<dbReference type="Gene3D" id="3.40.50.150">
    <property type="entry name" value="Vaccinia Virus protein VP39"/>
    <property type="match status" value="1"/>
</dbReference>
<evidence type="ECO:0000313" key="5">
    <source>
        <dbReference type="EMBL" id="KAG6515085.1"/>
    </source>
</evidence>
<accession>A0A8J5L6W2</accession>
<reference evidence="5 6" key="1">
    <citation type="submission" date="2020-08" db="EMBL/GenBank/DDBJ databases">
        <title>Plant Genome Project.</title>
        <authorList>
            <person name="Zhang R.-G."/>
        </authorList>
    </citation>
    <scope>NUCLEOTIDE SEQUENCE [LARGE SCALE GENOMIC DNA]</scope>
    <source>
        <tissue evidence="5">Rhizome</tissue>
    </source>
</reference>
<proteinExistence type="inferred from homology"/>